<dbReference type="PANTHER" id="PTHR34427">
    <property type="entry name" value="DUF4283 DOMAIN PROTEIN"/>
    <property type="match status" value="1"/>
</dbReference>
<dbReference type="AlphaFoldDB" id="A0A9D4A5M1"/>
<evidence type="ECO:0000313" key="2">
    <source>
        <dbReference type="Proteomes" id="UP000828251"/>
    </source>
</evidence>
<dbReference type="PANTHER" id="PTHR34427:SF5">
    <property type="entry name" value="DUF4283 DOMAIN-CONTAINING PROTEIN"/>
    <property type="match status" value="1"/>
</dbReference>
<name>A0A9D4A5M1_9ROSI</name>
<dbReference type="EMBL" id="JAIQCV010000006">
    <property type="protein sequence ID" value="KAH1090639.1"/>
    <property type="molecule type" value="Genomic_DNA"/>
</dbReference>
<evidence type="ECO:0008006" key="3">
    <source>
        <dbReference type="Google" id="ProtNLM"/>
    </source>
</evidence>
<proteinExistence type="predicted"/>
<dbReference type="Proteomes" id="UP000828251">
    <property type="component" value="Unassembled WGS sequence"/>
</dbReference>
<gene>
    <name evidence="1" type="ORF">J1N35_017896</name>
</gene>
<keyword evidence="2" id="KW-1185">Reference proteome</keyword>
<dbReference type="OrthoDB" id="998068at2759"/>
<sequence length="181" mass="21116">MGLGEISVKRIQRNFFLIEIPDEELFEILKQREWSYLKEFFINIEPWSEKMVFSERVTWIEVSGVPLHYWNYETFKKIAGMWGSLVSMGENLSGVNNFEKIEMLILISQVQKIEEIVLLEVGDVRFSVCVREKGWSEESKHNFLQKEGRQMVADESVSESESAIGLELGKLQDGNQMSRWA</sequence>
<protein>
    <recommendedName>
        <fullName evidence="3">DUF4283 domain-containing protein</fullName>
    </recommendedName>
</protein>
<comment type="caution">
    <text evidence="1">The sequence shown here is derived from an EMBL/GenBank/DDBJ whole genome shotgun (WGS) entry which is preliminary data.</text>
</comment>
<organism evidence="1 2">
    <name type="scientific">Gossypium stocksii</name>
    <dbReference type="NCBI Taxonomy" id="47602"/>
    <lineage>
        <taxon>Eukaryota</taxon>
        <taxon>Viridiplantae</taxon>
        <taxon>Streptophyta</taxon>
        <taxon>Embryophyta</taxon>
        <taxon>Tracheophyta</taxon>
        <taxon>Spermatophyta</taxon>
        <taxon>Magnoliopsida</taxon>
        <taxon>eudicotyledons</taxon>
        <taxon>Gunneridae</taxon>
        <taxon>Pentapetalae</taxon>
        <taxon>rosids</taxon>
        <taxon>malvids</taxon>
        <taxon>Malvales</taxon>
        <taxon>Malvaceae</taxon>
        <taxon>Malvoideae</taxon>
        <taxon>Gossypium</taxon>
    </lineage>
</organism>
<evidence type="ECO:0000313" key="1">
    <source>
        <dbReference type="EMBL" id="KAH1090639.1"/>
    </source>
</evidence>
<accession>A0A9D4A5M1</accession>
<reference evidence="1 2" key="1">
    <citation type="journal article" date="2021" name="Plant Biotechnol. J.">
        <title>Multi-omics assisted identification of the key and species-specific regulatory components of drought-tolerant mechanisms in Gossypium stocksii.</title>
        <authorList>
            <person name="Yu D."/>
            <person name="Ke L."/>
            <person name="Zhang D."/>
            <person name="Wu Y."/>
            <person name="Sun Y."/>
            <person name="Mei J."/>
            <person name="Sun J."/>
            <person name="Sun Y."/>
        </authorList>
    </citation>
    <scope>NUCLEOTIDE SEQUENCE [LARGE SCALE GENOMIC DNA]</scope>
    <source>
        <strain evidence="2">cv. E1</strain>
        <tissue evidence="1">Leaf</tissue>
    </source>
</reference>